<dbReference type="Pfam" id="PF00782">
    <property type="entry name" value="DSPc"/>
    <property type="match status" value="1"/>
</dbReference>
<reference evidence="7" key="1">
    <citation type="submission" date="2022-11" db="UniProtKB">
        <authorList>
            <consortium name="WormBaseParasite"/>
        </authorList>
    </citation>
    <scope>IDENTIFICATION</scope>
</reference>
<dbReference type="InterPro" id="IPR020422">
    <property type="entry name" value="TYR_PHOSPHATASE_DUAL_dom"/>
</dbReference>
<dbReference type="GO" id="GO:0043409">
    <property type="term" value="P:negative regulation of MAPK cascade"/>
    <property type="evidence" value="ECO:0007669"/>
    <property type="project" value="TreeGrafter"/>
</dbReference>
<dbReference type="SMART" id="SM00195">
    <property type="entry name" value="DSPc"/>
    <property type="match status" value="1"/>
</dbReference>
<dbReference type="PANTHER" id="PTHR10159">
    <property type="entry name" value="DUAL SPECIFICITY PROTEIN PHOSPHATASE"/>
    <property type="match status" value="1"/>
</dbReference>
<comment type="similarity">
    <text evidence="1">Belongs to the protein-tyrosine phosphatase family. Non-receptor class dual specificity subfamily.</text>
</comment>
<dbReference type="InterPro" id="IPR016130">
    <property type="entry name" value="Tyr_Pase_AS"/>
</dbReference>
<sequence>MGQLVLPQGTAFTRVINLSETCPTPTALPDDAHHFLRIPIKDSYCAKLLPHFDAAFKFIDEARKTGGKVLVHCLAGISRSPTSAKQIVSDEAYKFVKVSPAPPVRHFCVLAAPPSQPVLEHDVL</sequence>
<dbReference type="EC" id="3.1.3.48" evidence="2"/>
<keyword evidence="6" id="KW-1185">Reference proteome</keyword>
<evidence type="ECO:0000313" key="7">
    <source>
        <dbReference type="WBParaSite" id="Gr19_v10_g4451.t1"/>
    </source>
</evidence>
<organism evidence="6 7">
    <name type="scientific">Globodera rostochiensis</name>
    <name type="common">Golden nematode worm</name>
    <name type="synonym">Heterodera rostochiensis</name>
    <dbReference type="NCBI Taxonomy" id="31243"/>
    <lineage>
        <taxon>Eukaryota</taxon>
        <taxon>Metazoa</taxon>
        <taxon>Ecdysozoa</taxon>
        <taxon>Nematoda</taxon>
        <taxon>Chromadorea</taxon>
        <taxon>Rhabditida</taxon>
        <taxon>Tylenchina</taxon>
        <taxon>Tylenchomorpha</taxon>
        <taxon>Tylenchoidea</taxon>
        <taxon>Heteroderidae</taxon>
        <taxon>Heteroderinae</taxon>
        <taxon>Globodera</taxon>
    </lineage>
</organism>
<dbReference type="PANTHER" id="PTHR10159:SF533">
    <property type="entry name" value="TYROSINE-PROTEIN PHOSPHATASE VHP-1"/>
    <property type="match status" value="1"/>
</dbReference>
<evidence type="ECO:0000256" key="3">
    <source>
        <dbReference type="ARBA" id="ARBA00022801"/>
    </source>
</evidence>
<dbReference type="GO" id="GO:0008330">
    <property type="term" value="F:protein tyrosine/threonine phosphatase activity"/>
    <property type="evidence" value="ECO:0007669"/>
    <property type="project" value="TreeGrafter"/>
</dbReference>
<dbReference type="GO" id="GO:0017017">
    <property type="term" value="F:MAP kinase tyrosine/serine/threonine phosphatase activity"/>
    <property type="evidence" value="ECO:0007669"/>
    <property type="project" value="TreeGrafter"/>
</dbReference>
<keyword evidence="3" id="KW-0378">Hydrolase</keyword>
<dbReference type="PROSITE" id="PS00383">
    <property type="entry name" value="TYR_PHOSPHATASE_1"/>
    <property type="match status" value="1"/>
</dbReference>
<feature type="domain" description="Tyrosine specific protein phosphatases" evidence="5">
    <location>
        <begin position="50"/>
        <end position="82"/>
    </location>
</feature>
<evidence type="ECO:0000256" key="1">
    <source>
        <dbReference type="ARBA" id="ARBA00008601"/>
    </source>
</evidence>
<accession>A0A914HT97</accession>
<dbReference type="InterPro" id="IPR029021">
    <property type="entry name" value="Prot-tyrosine_phosphatase-like"/>
</dbReference>
<evidence type="ECO:0000256" key="4">
    <source>
        <dbReference type="ARBA" id="ARBA00022912"/>
    </source>
</evidence>
<dbReference type="Proteomes" id="UP000887572">
    <property type="component" value="Unplaced"/>
</dbReference>
<dbReference type="WBParaSite" id="Gr19_v10_g4451.t1">
    <property type="protein sequence ID" value="Gr19_v10_g4451.t1"/>
    <property type="gene ID" value="Gr19_v10_g4451"/>
</dbReference>
<name>A0A914HT97_GLORO</name>
<evidence type="ECO:0000259" key="5">
    <source>
        <dbReference type="PROSITE" id="PS50056"/>
    </source>
</evidence>
<proteinExistence type="inferred from homology"/>
<dbReference type="GO" id="GO:0005737">
    <property type="term" value="C:cytoplasm"/>
    <property type="evidence" value="ECO:0007669"/>
    <property type="project" value="TreeGrafter"/>
</dbReference>
<protein>
    <recommendedName>
        <fullName evidence="2">protein-tyrosine-phosphatase</fullName>
        <ecNumber evidence="2">3.1.3.48</ecNumber>
    </recommendedName>
</protein>
<dbReference type="Gene3D" id="3.90.190.10">
    <property type="entry name" value="Protein tyrosine phosphatase superfamily"/>
    <property type="match status" value="1"/>
</dbReference>
<dbReference type="PROSITE" id="PS50056">
    <property type="entry name" value="TYR_PHOSPHATASE_2"/>
    <property type="match status" value="1"/>
</dbReference>
<dbReference type="GO" id="GO:0033550">
    <property type="term" value="F:MAP kinase tyrosine phosphatase activity"/>
    <property type="evidence" value="ECO:0007669"/>
    <property type="project" value="TreeGrafter"/>
</dbReference>
<keyword evidence="4" id="KW-0904">Protein phosphatase</keyword>
<dbReference type="InterPro" id="IPR000340">
    <property type="entry name" value="Dual-sp_phosphatase_cat-dom"/>
</dbReference>
<dbReference type="InterPro" id="IPR000387">
    <property type="entry name" value="Tyr_Pase_dom"/>
</dbReference>
<dbReference type="AlphaFoldDB" id="A0A914HT97"/>
<evidence type="ECO:0000256" key="2">
    <source>
        <dbReference type="ARBA" id="ARBA00013064"/>
    </source>
</evidence>
<evidence type="ECO:0000313" key="6">
    <source>
        <dbReference type="Proteomes" id="UP000887572"/>
    </source>
</evidence>
<dbReference type="SUPFAM" id="SSF52799">
    <property type="entry name" value="(Phosphotyrosine protein) phosphatases II"/>
    <property type="match status" value="1"/>
</dbReference>